<evidence type="ECO:0000256" key="2">
    <source>
        <dbReference type="ARBA" id="ARBA00023125"/>
    </source>
</evidence>
<dbReference type="InterPro" id="IPR001867">
    <property type="entry name" value="OmpR/PhoB-type_DNA-bd"/>
</dbReference>
<dbReference type="AlphaFoldDB" id="A0A558AMG1"/>
<dbReference type="Pfam" id="PF25872">
    <property type="entry name" value="HTH_77"/>
    <property type="match status" value="1"/>
</dbReference>
<sequence length="1016" mass="108992">MVRVWFGILGATRALAEDGSELPLGGPRPRALLARLLLDAGRVVGTDSLLDALYGEDLPREAANALQAQVSRLRRVLGGGRLERHPAGYRLAVDPADVDLHRFLALSGEGRRALAAGERERAAGLLREALALWRGPALADVTAPFAEPQAARLAESRVAAVEDLAEAELSLARAKEVVAELEKLAEDHPIRERLHALLVRALSASGRQTEALAAFERVRRRLADELGSDPSPELAAAHLAVLRSEPVRVRGLPAQLTSFVGREEELARIGELLAGRRLVTLTGPGGAGKTRLAIEASGRQNGEACFVDLAPLRDGGALPQAVLDALGLRESALFGAPGQAGAAERITAALADRRLLLVFDNCEHVIAEAAALVHRLLTGCPGLRVIATSREPLGITGEALYPVPPLPASSATRLFLDRAATVSEPVTEAGTDTVARICAALDGLPLAIELAAARLRTIPLPRLEDRLDDRFRLLSRGSRTAAPRQQTLRAVVGWSWDLLGEDEQRLLRRLAVFAGGTTAEAAALVCGVSEVDAEDLLAGLAEKSLVEPANGRYRLLETIRAYAAERLGEAGERDGLARAHAEYFLDLARTAEPFLRRAEQLAWLARLTAEHANLHAALHWAVDADPGLALRLLGVMSSYWRLRGVISEVTPLAARLLERLGPRVPEGLEEEYVLTVLATGPSEVDGHRRRAGQVMRTLRGPVRLPHLLVAWALFAGPPEPGEPLSPLNQQFATTDDPWFQALAQFSLSYLQVFNGNPAAAEPQFGAALELFRSVGDRWGMAQVLDGLATVTELGGNREHAVALTDEAIALVGQLGAIEELAELWGRQALRLRCTDPEAARADFERSAELAHRAGVPAVLALAHLGLGDLERWGGRLAEARRRYEQALGECGTDWQSRGARSRILTALGRLEQAEGRRAPARDHHRAAIEIAAENQIHTDLVEATGGAAGLLLLEGNPAAAARLLGISVALRGAPLPDDPDVRSLKELLGTSHEREFAEGLAMDREAATAHLHHLFP</sequence>
<dbReference type="OrthoDB" id="9812579at2"/>
<dbReference type="InterPro" id="IPR019734">
    <property type="entry name" value="TPR_rpt"/>
</dbReference>
<dbReference type="GO" id="GO:0006355">
    <property type="term" value="P:regulation of DNA-templated transcription"/>
    <property type="evidence" value="ECO:0007669"/>
    <property type="project" value="InterPro"/>
</dbReference>
<protein>
    <submittedName>
        <fullName evidence="5">AfsR/SARP family transcriptional regulator</fullName>
    </submittedName>
</protein>
<dbReference type="Pfam" id="PF00486">
    <property type="entry name" value="Trans_reg_C"/>
    <property type="match status" value="1"/>
</dbReference>
<evidence type="ECO:0000256" key="3">
    <source>
        <dbReference type="PROSITE-ProRule" id="PRU01091"/>
    </source>
</evidence>
<reference evidence="5 6" key="1">
    <citation type="submission" date="2019-07" db="EMBL/GenBank/DDBJ databases">
        <authorList>
            <person name="Duangmal K."/>
            <person name="Teo W.F.A."/>
        </authorList>
    </citation>
    <scope>NUCLEOTIDE SEQUENCE [LARGE SCALE GENOMIC DNA]</scope>
    <source>
        <strain evidence="5 6">TBRC 6029</strain>
    </source>
</reference>
<dbReference type="Gene3D" id="3.40.50.300">
    <property type="entry name" value="P-loop containing nucleotide triphosphate hydrolases"/>
    <property type="match status" value="1"/>
</dbReference>
<reference evidence="5 6" key="2">
    <citation type="submission" date="2019-08" db="EMBL/GenBank/DDBJ databases">
        <title>Amycolatopsis acidicola sp. nov., isolated from peat swamp forest soil.</title>
        <authorList>
            <person name="Srisuk N."/>
        </authorList>
    </citation>
    <scope>NUCLEOTIDE SEQUENCE [LARGE SCALE GENOMIC DNA]</scope>
    <source>
        <strain evidence="5 6">TBRC 6029</strain>
    </source>
</reference>
<dbReference type="Gene3D" id="1.10.10.10">
    <property type="entry name" value="Winged helix-like DNA-binding domain superfamily/Winged helix DNA-binding domain"/>
    <property type="match status" value="1"/>
</dbReference>
<dbReference type="InterPro" id="IPR011990">
    <property type="entry name" value="TPR-like_helical_dom_sf"/>
</dbReference>
<keyword evidence="2 3" id="KW-0238">DNA-binding</keyword>
<dbReference type="PANTHER" id="PTHR47691">
    <property type="entry name" value="REGULATOR-RELATED"/>
    <property type="match status" value="1"/>
</dbReference>
<evidence type="ECO:0000313" key="6">
    <source>
        <dbReference type="Proteomes" id="UP000320011"/>
    </source>
</evidence>
<name>A0A558AMG1_9PSEU</name>
<keyword evidence="6" id="KW-1185">Reference proteome</keyword>
<dbReference type="InterPro" id="IPR016032">
    <property type="entry name" value="Sig_transdc_resp-reg_C-effctor"/>
</dbReference>
<dbReference type="Pfam" id="PF03704">
    <property type="entry name" value="BTAD"/>
    <property type="match status" value="1"/>
</dbReference>
<dbReference type="InterPro" id="IPR005158">
    <property type="entry name" value="BTAD"/>
</dbReference>
<comment type="caution">
    <text evidence="5">The sequence shown here is derived from an EMBL/GenBank/DDBJ whole genome shotgun (WGS) entry which is preliminary data.</text>
</comment>
<dbReference type="SMART" id="SM00028">
    <property type="entry name" value="TPR"/>
    <property type="match status" value="4"/>
</dbReference>
<dbReference type="PRINTS" id="PR00364">
    <property type="entry name" value="DISEASERSIST"/>
</dbReference>
<dbReference type="GO" id="GO:0003677">
    <property type="term" value="F:DNA binding"/>
    <property type="evidence" value="ECO:0007669"/>
    <property type="project" value="UniProtKB-UniRule"/>
</dbReference>
<dbReference type="Proteomes" id="UP000320011">
    <property type="component" value="Unassembled WGS sequence"/>
</dbReference>
<evidence type="ECO:0000313" key="5">
    <source>
        <dbReference type="EMBL" id="TVT25457.1"/>
    </source>
</evidence>
<comment type="similarity">
    <text evidence="1">Belongs to the AfsR/DnrI/RedD regulatory family.</text>
</comment>
<feature type="DNA-binding region" description="OmpR/PhoB-type" evidence="3">
    <location>
        <begin position="1"/>
        <end position="115"/>
    </location>
</feature>
<evidence type="ECO:0000259" key="4">
    <source>
        <dbReference type="PROSITE" id="PS51755"/>
    </source>
</evidence>
<dbReference type="InterPro" id="IPR036388">
    <property type="entry name" value="WH-like_DNA-bd_sf"/>
</dbReference>
<dbReference type="InterPro" id="IPR027417">
    <property type="entry name" value="P-loop_NTPase"/>
</dbReference>
<dbReference type="SMART" id="SM00862">
    <property type="entry name" value="Trans_reg_C"/>
    <property type="match status" value="1"/>
</dbReference>
<dbReference type="EMBL" id="VJWX01000519">
    <property type="protein sequence ID" value="TVT25457.1"/>
    <property type="molecule type" value="Genomic_DNA"/>
</dbReference>
<gene>
    <name evidence="5" type="ORF">FNH05_32090</name>
</gene>
<proteinExistence type="inferred from homology"/>
<dbReference type="SUPFAM" id="SSF52540">
    <property type="entry name" value="P-loop containing nucleoside triphosphate hydrolases"/>
    <property type="match status" value="1"/>
</dbReference>
<dbReference type="PROSITE" id="PS51755">
    <property type="entry name" value="OMPR_PHOB"/>
    <property type="match status" value="1"/>
</dbReference>
<dbReference type="GO" id="GO:0000160">
    <property type="term" value="P:phosphorelay signal transduction system"/>
    <property type="evidence" value="ECO:0007669"/>
    <property type="project" value="InterPro"/>
</dbReference>
<evidence type="ECO:0000256" key="1">
    <source>
        <dbReference type="ARBA" id="ARBA00005820"/>
    </source>
</evidence>
<dbReference type="Gene3D" id="1.25.40.10">
    <property type="entry name" value="Tetratricopeptide repeat domain"/>
    <property type="match status" value="2"/>
</dbReference>
<dbReference type="SUPFAM" id="SSF46894">
    <property type="entry name" value="C-terminal effector domain of the bipartite response regulators"/>
    <property type="match status" value="1"/>
</dbReference>
<feature type="domain" description="OmpR/PhoB-type" evidence="4">
    <location>
        <begin position="1"/>
        <end position="115"/>
    </location>
</feature>
<dbReference type="SMART" id="SM01043">
    <property type="entry name" value="BTAD"/>
    <property type="match status" value="1"/>
</dbReference>
<dbReference type="InterPro" id="IPR058852">
    <property type="entry name" value="HTH_77"/>
</dbReference>
<dbReference type="CDD" id="cd15831">
    <property type="entry name" value="BTAD"/>
    <property type="match status" value="1"/>
</dbReference>
<organism evidence="5 6">
    <name type="scientific">Amycolatopsis rhizosphaerae</name>
    <dbReference type="NCBI Taxonomy" id="2053003"/>
    <lineage>
        <taxon>Bacteria</taxon>
        <taxon>Bacillati</taxon>
        <taxon>Actinomycetota</taxon>
        <taxon>Actinomycetes</taxon>
        <taxon>Pseudonocardiales</taxon>
        <taxon>Pseudonocardiaceae</taxon>
        <taxon>Amycolatopsis</taxon>
    </lineage>
</organism>
<dbReference type="PANTHER" id="PTHR47691:SF3">
    <property type="entry name" value="HTH-TYPE TRANSCRIPTIONAL REGULATOR RV0890C-RELATED"/>
    <property type="match status" value="1"/>
</dbReference>
<accession>A0A558AMG1</accession>
<dbReference type="SUPFAM" id="SSF48452">
    <property type="entry name" value="TPR-like"/>
    <property type="match status" value="3"/>
</dbReference>